<proteinExistence type="predicted"/>
<protein>
    <recommendedName>
        <fullName evidence="1">Wadjet protein JetD C-terminal domain-containing protein</fullName>
    </recommendedName>
</protein>
<evidence type="ECO:0000313" key="2">
    <source>
        <dbReference type="EMBL" id="RAI78473.1"/>
    </source>
</evidence>
<dbReference type="Pfam" id="PF09983">
    <property type="entry name" value="JetD_C"/>
    <property type="match status" value="1"/>
</dbReference>
<dbReference type="AlphaFoldDB" id="A0A327NV52"/>
<accession>A0A327NV52</accession>
<dbReference type="EMBL" id="QLII01000001">
    <property type="protein sequence ID" value="RAI78473.1"/>
    <property type="molecule type" value="Genomic_DNA"/>
</dbReference>
<dbReference type="InterPro" id="IPR024534">
    <property type="entry name" value="JetD_C"/>
</dbReference>
<reference evidence="2 3" key="1">
    <citation type="submission" date="2018-06" db="EMBL/GenBank/DDBJ databases">
        <title>Spirosoma sp. HMF3257 Genome sequencing and assembly.</title>
        <authorList>
            <person name="Kang H."/>
            <person name="Cha I."/>
            <person name="Kim H."/>
            <person name="Kang J."/>
            <person name="Joh K."/>
        </authorList>
    </citation>
    <scope>NUCLEOTIDE SEQUENCE [LARGE SCALE GENOMIC DNA]</scope>
    <source>
        <strain evidence="2 3">HMF3257</strain>
    </source>
</reference>
<evidence type="ECO:0000313" key="3">
    <source>
        <dbReference type="Proteomes" id="UP000249016"/>
    </source>
</evidence>
<comment type="caution">
    <text evidence="2">The sequence shown here is derived from an EMBL/GenBank/DDBJ whole genome shotgun (WGS) entry which is preliminary data.</text>
</comment>
<feature type="domain" description="Wadjet protein JetD C-terminal" evidence="1">
    <location>
        <begin position="56"/>
        <end position="90"/>
    </location>
</feature>
<keyword evidence="3" id="KW-1185">Reference proteome</keyword>
<evidence type="ECO:0000259" key="1">
    <source>
        <dbReference type="Pfam" id="PF09983"/>
    </source>
</evidence>
<sequence>MAHQRVVERISHIASGRKPRIHHRKPDHFSDLPEPPRQYCHLGWWFRRYVAGWHRLASAKHLYYWGDLDAHGFLILDQCRKHFPRPNPCLWIALPSTHMSIYEAKAKQHRCLNCLI</sequence>
<organism evidence="2 3">
    <name type="scientific">Spirosoma telluris</name>
    <dbReference type="NCBI Taxonomy" id="2183553"/>
    <lineage>
        <taxon>Bacteria</taxon>
        <taxon>Pseudomonadati</taxon>
        <taxon>Bacteroidota</taxon>
        <taxon>Cytophagia</taxon>
        <taxon>Cytophagales</taxon>
        <taxon>Cytophagaceae</taxon>
        <taxon>Spirosoma</taxon>
    </lineage>
</organism>
<dbReference type="Proteomes" id="UP000249016">
    <property type="component" value="Unassembled WGS sequence"/>
</dbReference>
<name>A0A327NV52_9BACT</name>
<gene>
    <name evidence="2" type="ORF">HMF3257_15970</name>
</gene>